<evidence type="ECO:0000313" key="5">
    <source>
        <dbReference type="EMBL" id="QDY70017.1"/>
    </source>
</evidence>
<accession>A0A5B8J6F1</accession>
<evidence type="ECO:0000256" key="1">
    <source>
        <dbReference type="ARBA" id="ARBA00022612"/>
    </source>
</evidence>
<dbReference type="Proteomes" id="UP000318483">
    <property type="component" value="Chromosome"/>
</dbReference>
<dbReference type="OrthoDB" id="9806592at2"/>
<dbReference type="GO" id="GO:0008233">
    <property type="term" value="F:peptidase activity"/>
    <property type="evidence" value="ECO:0007669"/>
    <property type="project" value="UniProtKB-KW"/>
</dbReference>
<keyword evidence="6" id="KW-1185">Reference proteome</keyword>
<dbReference type="Pfam" id="PF25209">
    <property type="entry name" value="Phage_capsid_4"/>
    <property type="match status" value="1"/>
</dbReference>
<gene>
    <name evidence="5" type="ORF">FPZ52_10565</name>
</gene>
<dbReference type="Pfam" id="PF04586">
    <property type="entry name" value="Peptidase_S78"/>
    <property type="match status" value="1"/>
</dbReference>
<evidence type="ECO:0000313" key="6">
    <source>
        <dbReference type="Proteomes" id="UP000318483"/>
    </source>
</evidence>
<name>A0A5B8J6F1_9RHOB</name>
<proteinExistence type="predicted"/>
<dbReference type="EMBL" id="CP042261">
    <property type="protein sequence ID" value="QDY70017.1"/>
    <property type="molecule type" value="Genomic_DNA"/>
</dbReference>
<dbReference type="KEGG" id="lit:FPZ52_10565"/>
<sequence>MTIHLRNATARPSTLDLDARTVEAIASTGADTVRAGYIERLDLKGADLSRLIGGPVLDGHRSETTRDQLGVIEAAELRAEGLWVKLKFRSNQPSLAVLADIGDGTLRGLSIGYTVQEWAESREGKNRVRTATKLTPLEVSVVPIAADPTATFRAGESQMQTQTTETTAPPAAGTLTRAEMNREIRSIAQLANLSDDWTNGQIDNEATPEEARAAAFEEMATRQDQTRTRSARIEITADHTDPQVIAERAGEALFARSNPAHEISAPARQYAGLTIPEMARQCLTRSGISTTGAATESLVTRALHSTSDFPLILGDAVNRELRRAYQAAPSGIRQIARVASARDFRAKRALQFGEAPELEKVLEGGEYTYGTIAEGAESYRVETFGRIFAITRQALINDDLGAFTRVPAMMGQAAAAFEAKTLAGLIDGNPVMSDGVAVFHADHDNLDSASAIDTTGLSSSRLLLRSQTGLGGGKINATPRFLLVSPDRETEAEQALAEITATRTDDANPFSGLSLIVDGYLTDDSAWYLAADPAVIDGIEYAYLEGAGPGPQIETKAGFEVDGMSIKVRLDFGAGVIDYRGLVKNPGA</sequence>
<dbReference type="GO" id="GO:0006508">
    <property type="term" value="P:proteolysis"/>
    <property type="evidence" value="ECO:0007669"/>
    <property type="project" value="UniProtKB-KW"/>
</dbReference>
<dbReference type="RefSeq" id="WP_146365393.1">
    <property type="nucleotide sequence ID" value="NZ_CP042261.1"/>
</dbReference>
<evidence type="ECO:0000256" key="3">
    <source>
        <dbReference type="ARBA" id="ARBA00022801"/>
    </source>
</evidence>
<keyword evidence="1" id="KW-1188">Viral release from host cell</keyword>
<evidence type="ECO:0000259" key="4">
    <source>
        <dbReference type="Pfam" id="PF04586"/>
    </source>
</evidence>
<keyword evidence="3" id="KW-0378">Hydrolase</keyword>
<dbReference type="InterPro" id="IPR054613">
    <property type="entry name" value="Peptidase_S78_dom"/>
</dbReference>
<reference evidence="5 6" key="1">
    <citation type="submission" date="2019-07" db="EMBL/GenBank/DDBJ databases">
        <title>Litoreibacter alkalisoli sp. nov., isolated from saline-alkaline soil.</title>
        <authorList>
            <person name="Wang S."/>
            <person name="Xu L."/>
            <person name="Xing Y.-T."/>
            <person name="Sun J.-Q."/>
        </authorList>
    </citation>
    <scope>NUCLEOTIDE SEQUENCE [LARGE SCALE GENOMIC DNA]</scope>
    <source>
        <strain evidence="5 6">LN3S51</strain>
    </source>
</reference>
<feature type="domain" description="Prohead serine protease" evidence="4">
    <location>
        <begin position="67"/>
        <end position="161"/>
    </location>
</feature>
<dbReference type="NCBIfam" id="NF045541">
    <property type="entry name" value="scaf_prot_MCP2"/>
    <property type="match status" value="1"/>
</dbReference>
<dbReference type="AlphaFoldDB" id="A0A5B8J6F1"/>
<protein>
    <submittedName>
        <fullName evidence="5">Peptidase U35</fullName>
    </submittedName>
</protein>
<organism evidence="5 6">
    <name type="scientific">Qingshengfaniella alkalisoli</name>
    <dbReference type="NCBI Taxonomy" id="2599296"/>
    <lineage>
        <taxon>Bacteria</taxon>
        <taxon>Pseudomonadati</taxon>
        <taxon>Pseudomonadota</taxon>
        <taxon>Alphaproteobacteria</taxon>
        <taxon>Rhodobacterales</taxon>
        <taxon>Paracoccaceae</taxon>
        <taxon>Qingshengfaniella</taxon>
    </lineage>
</organism>
<evidence type="ECO:0000256" key="2">
    <source>
        <dbReference type="ARBA" id="ARBA00022670"/>
    </source>
</evidence>
<keyword evidence="2" id="KW-0645">Protease</keyword>